<dbReference type="AlphaFoldDB" id="A0A2P5P560"/>
<dbReference type="InterPro" id="IPR029479">
    <property type="entry name" value="Nitroreductase"/>
</dbReference>
<dbReference type="Proteomes" id="UP000235653">
    <property type="component" value="Unassembled WGS sequence"/>
</dbReference>
<evidence type="ECO:0000313" key="6">
    <source>
        <dbReference type="EMBL" id="PPD57426.1"/>
    </source>
</evidence>
<evidence type="ECO:0000256" key="3">
    <source>
        <dbReference type="ARBA" id="ARBA00022643"/>
    </source>
</evidence>
<keyword evidence="3 5" id="KW-0288">FMN</keyword>
<keyword evidence="4 5" id="KW-0560">Oxidoreductase</keyword>
<keyword evidence="5" id="KW-0521">NADP</keyword>
<keyword evidence="7" id="KW-1185">Reference proteome</keyword>
<name>A0A2P5P560_9CHLR</name>
<accession>A0A2P5P560</accession>
<dbReference type="Pfam" id="PF00881">
    <property type="entry name" value="Nitroreductase"/>
    <property type="match status" value="1"/>
</dbReference>
<organism evidence="6 7">
    <name type="scientific">Dehalogenimonas etheniformans</name>
    <dbReference type="NCBI Taxonomy" id="1536648"/>
    <lineage>
        <taxon>Bacteria</taxon>
        <taxon>Bacillati</taxon>
        <taxon>Chloroflexota</taxon>
        <taxon>Dehalococcoidia</taxon>
        <taxon>Dehalococcoidales</taxon>
        <taxon>Dehalococcoidaceae</taxon>
        <taxon>Dehalogenimonas</taxon>
    </lineage>
</organism>
<comment type="caution">
    <text evidence="6">The sequence shown here is derived from an EMBL/GenBank/DDBJ whole genome shotgun (WGS) entry which is preliminary data.</text>
</comment>
<proteinExistence type="inferred from homology"/>
<protein>
    <submittedName>
        <fullName evidence="6">Nitroreductase</fullName>
    </submittedName>
</protein>
<evidence type="ECO:0000256" key="4">
    <source>
        <dbReference type="ARBA" id="ARBA00023002"/>
    </source>
</evidence>
<dbReference type="SUPFAM" id="SSF55469">
    <property type="entry name" value="FMN-dependent nitroreductase-like"/>
    <property type="match status" value="1"/>
</dbReference>
<dbReference type="InterPro" id="IPR016446">
    <property type="entry name" value="Flavin_OxRdtase_Frp"/>
</dbReference>
<evidence type="ECO:0000256" key="2">
    <source>
        <dbReference type="ARBA" id="ARBA00022630"/>
    </source>
</evidence>
<reference evidence="6 7" key="1">
    <citation type="journal article" date="2017" name="ISME J.">
        <title>Grape pomace compost harbors organohalide-respiring Dehalogenimonas species with novel reductive dehalogenase genes.</title>
        <authorList>
            <person name="Yang Y."/>
            <person name="Higgins S.A."/>
            <person name="Yan J."/>
            <person name="Simsir B."/>
            <person name="Chourey K."/>
            <person name="Iyer R."/>
            <person name="Hettich R.L."/>
            <person name="Baldwin B."/>
            <person name="Ogles D.M."/>
            <person name="Loffler F.E."/>
        </authorList>
    </citation>
    <scope>NUCLEOTIDE SEQUENCE [LARGE SCALE GENOMIC DNA]</scope>
    <source>
        <strain evidence="6 7">GP</strain>
    </source>
</reference>
<keyword evidence="2 5" id="KW-0285">Flavoprotein</keyword>
<dbReference type="PANTHER" id="PTHR43425:SF2">
    <property type="entry name" value="OXYGEN-INSENSITIVE NADPH NITROREDUCTASE"/>
    <property type="match status" value="1"/>
</dbReference>
<dbReference type="PIRSF" id="PIRSF005426">
    <property type="entry name" value="Frp"/>
    <property type="match status" value="1"/>
</dbReference>
<dbReference type="OrthoDB" id="9775805at2"/>
<comment type="similarity">
    <text evidence="1 5">Belongs to the flavin oxidoreductase frp family.</text>
</comment>
<evidence type="ECO:0000256" key="1">
    <source>
        <dbReference type="ARBA" id="ARBA00008366"/>
    </source>
</evidence>
<gene>
    <name evidence="6" type="ORF">JP09_008815</name>
</gene>
<dbReference type="Gene3D" id="3.40.109.10">
    <property type="entry name" value="NADH Oxidase"/>
    <property type="match status" value="1"/>
</dbReference>
<evidence type="ECO:0000256" key="5">
    <source>
        <dbReference type="PIRNR" id="PIRNR005426"/>
    </source>
</evidence>
<dbReference type="RefSeq" id="WP_102331617.1">
    <property type="nucleotide sequence ID" value="NZ_CP058566.2"/>
</dbReference>
<dbReference type="GO" id="GO:0016491">
    <property type="term" value="F:oxidoreductase activity"/>
    <property type="evidence" value="ECO:0007669"/>
    <property type="project" value="UniProtKB-UniRule"/>
</dbReference>
<evidence type="ECO:0000313" key="7">
    <source>
        <dbReference type="Proteomes" id="UP000235653"/>
    </source>
</evidence>
<dbReference type="EMBL" id="JQAN02000012">
    <property type="protein sequence ID" value="PPD57426.1"/>
    <property type="molecule type" value="Genomic_DNA"/>
</dbReference>
<dbReference type="PANTHER" id="PTHR43425">
    <property type="entry name" value="OXYGEN-INSENSITIVE NADPH NITROREDUCTASE"/>
    <property type="match status" value="1"/>
</dbReference>
<dbReference type="InterPro" id="IPR000415">
    <property type="entry name" value="Nitroreductase-like"/>
</dbReference>
<sequence length="255" mass="29013">MNDTLRVIHNRRSVRAYSDRPITREEKNEILEATFRAPTAGNLMLYSIIEVEAQEIKDRLAVTCDNQPFIARAPYILLFLADYQRWMDYFKQSGVSGLAESLGVVERKPQTGDLLLACCDALIAAQTAVIAAESMGIGSCYIGDILEQYEIHRELFDLPPHTLPITMLCFGYPAVPGKKLTTRFDKEMIVHTDKYRRLSSDELGKGFARLESDFRVGHHSSQYANAGQAVYFRKFASRFAAEMNRSVKEMLKNWE</sequence>